<feature type="region of interest" description="Disordered" evidence="1">
    <location>
        <begin position="142"/>
        <end position="168"/>
    </location>
</feature>
<name>A0A1Q2YCV8_9ASCO</name>
<evidence type="ECO:0000313" key="3">
    <source>
        <dbReference type="Proteomes" id="UP000186136"/>
    </source>
</evidence>
<accession>A0A1Q2YCV8</accession>
<organism evidence="2 3">
    <name type="scientific">Pichia membranifaciens</name>
    <dbReference type="NCBI Taxonomy" id="4926"/>
    <lineage>
        <taxon>Eukaryota</taxon>
        <taxon>Fungi</taxon>
        <taxon>Dikarya</taxon>
        <taxon>Ascomycota</taxon>
        <taxon>Saccharomycotina</taxon>
        <taxon>Pichiomycetes</taxon>
        <taxon>Pichiales</taxon>
        <taxon>Pichiaceae</taxon>
        <taxon>Pichia</taxon>
    </lineage>
</organism>
<evidence type="ECO:0000256" key="1">
    <source>
        <dbReference type="SAM" id="MobiDB-lite"/>
    </source>
</evidence>
<evidence type="ECO:0000313" key="2">
    <source>
        <dbReference type="EMBL" id="GAV27362.1"/>
    </source>
</evidence>
<proteinExistence type="predicted"/>
<dbReference type="EMBL" id="BDGI01000033">
    <property type="protein sequence ID" value="GAV27362.1"/>
    <property type="molecule type" value="Genomic_DNA"/>
</dbReference>
<dbReference type="OrthoDB" id="3998078at2759"/>
<protein>
    <submittedName>
        <fullName evidence="2">Uncharacterized protein</fullName>
    </submittedName>
</protein>
<sequence>MTTESTMSSVYVSTSIENSSEFLVTIVRSVTAVSVQTKTATAVMTATIAPSATNSDLSTQNKGTSGGVSHGAIAGIVVGVVCARNDKYNDDEKSVRDDDSMSIQNGDKHAAIAGLGGFGRTPAYMYNADELSIGYGNRRFSQSSLPDAAAGSESDTSNKGGLRVINPD</sequence>
<comment type="caution">
    <text evidence="2">The sequence shown here is derived from an EMBL/GenBank/DDBJ whole genome shotgun (WGS) entry which is preliminary data.</text>
</comment>
<dbReference type="AlphaFoldDB" id="A0A1Q2YCV8"/>
<dbReference type="Proteomes" id="UP000186136">
    <property type="component" value="Unassembled WGS sequence"/>
</dbReference>
<keyword evidence="3" id="KW-1185">Reference proteome</keyword>
<gene>
    <name evidence="2" type="ORF">PMKS-000827</name>
</gene>
<reference evidence="2 3" key="1">
    <citation type="submission" date="2016-08" db="EMBL/GenBank/DDBJ databases">
        <title>Whole genome shotgun sequence of Pichia membranifaciens KS47-1.</title>
        <authorList>
            <person name="Konishi M."/>
            <person name="Ishida M."/>
            <person name="Arakawa T."/>
            <person name="Kato Y."/>
            <person name="Horiuchi J."/>
        </authorList>
    </citation>
    <scope>NUCLEOTIDE SEQUENCE [LARGE SCALE GENOMIC DNA]</scope>
    <source>
        <strain evidence="2 3">KS47-1</strain>
    </source>
</reference>